<feature type="transmembrane region" description="Helical" evidence="2">
    <location>
        <begin position="102"/>
        <end position="121"/>
    </location>
</feature>
<organism evidence="5 6">
    <name type="scientific">Vitis rotundifolia</name>
    <name type="common">Muscadine grape</name>
    <dbReference type="NCBI Taxonomy" id="103349"/>
    <lineage>
        <taxon>Eukaryota</taxon>
        <taxon>Viridiplantae</taxon>
        <taxon>Streptophyta</taxon>
        <taxon>Embryophyta</taxon>
        <taxon>Tracheophyta</taxon>
        <taxon>Spermatophyta</taxon>
        <taxon>Magnoliopsida</taxon>
        <taxon>eudicotyledons</taxon>
        <taxon>Gunneridae</taxon>
        <taxon>Pentapetalae</taxon>
        <taxon>rosids</taxon>
        <taxon>Vitales</taxon>
        <taxon>Vitaceae</taxon>
        <taxon>Viteae</taxon>
        <taxon>Vitis</taxon>
    </lineage>
</organism>
<dbReference type="Pfam" id="PF01764">
    <property type="entry name" value="Lipase_3"/>
    <property type="match status" value="1"/>
</dbReference>
<dbReference type="PANTHER" id="PTHR47030:SF2">
    <property type="entry name" value="LIPASE CLASS 3 FAMILY PROTEIN"/>
    <property type="match status" value="1"/>
</dbReference>
<feature type="transmembrane region" description="Helical" evidence="2">
    <location>
        <begin position="46"/>
        <end position="65"/>
    </location>
</feature>
<evidence type="ECO:0000256" key="2">
    <source>
        <dbReference type="SAM" id="Phobius"/>
    </source>
</evidence>
<dbReference type="Pfam" id="PF24057">
    <property type="entry name" value="DUF7358"/>
    <property type="match status" value="2"/>
</dbReference>
<evidence type="ECO:0000313" key="5">
    <source>
        <dbReference type="EMBL" id="KAJ9701345.1"/>
    </source>
</evidence>
<gene>
    <name evidence="5" type="ORF">PVL29_006615</name>
</gene>
<dbReference type="AlphaFoldDB" id="A0AA39A6E9"/>
<reference evidence="5 6" key="1">
    <citation type="journal article" date="2023" name="BMC Biotechnol.">
        <title>Vitis rotundifolia cv Carlos genome sequencing.</title>
        <authorList>
            <person name="Huff M."/>
            <person name="Hulse-Kemp A."/>
            <person name="Scheffler B."/>
            <person name="Youngblood R."/>
            <person name="Simpson S."/>
            <person name="Babiker E."/>
            <person name="Staton M."/>
        </authorList>
    </citation>
    <scope>NUCLEOTIDE SEQUENCE [LARGE SCALE GENOMIC DNA]</scope>
    <source>
        <tissue evidence="5">Leaf</tissue>
    </source>
</reference>
<sequence>MWVSKLRSLRWVYLVLVIANAVVVILGVFLAFLAYPPCGRHRVLPYLVVSLASVVRVIAIIRAGIAQEAAAIMILASPDETTIVDAVIRTVPKGDQWKKHIVVAYMILVCFVALVQCFTGSDVLRWRSFYATQDNAWKAHYREVFDHGIREALCCLGRFKYWSALEEDEVYSVARLLGDLVAYRASGTGHLELLAGLALLKTQSQLPKSYEGYLEASVERIQDAAVFHPFAEAAYTGLLLDFGRNPILFPCVWIYKQGILSPWTRNRSVVIAVRGTETPEDLITDGLCGECSLSVADLDGLINSNQIHPNVRQSVISSFPHYSHSGIVEAARDLFNQVEGNAGAGDSSPKSSGFLSSLLQDGCECEGYNVRIVGHSLGGAIAALLGIRLYGRYPNLHVYSYGTPPCVDSVVADACSEFVTSIVYGNEFSSRLSVGSILRLRAATLTALSEDTTTDTAVIFRLARRLLHLSRYRGSKNKEKGPGLDSHPGVVTAEGISHIHGSQHMNNTEGNRTQDRDTSLWIEADMNSSSDESDLGDSPDSFCNPFAEITADVIPSDDPVSEFMEAVPSSDNVSAGDPHDIFLPGLIIHIVPQQRSFHLPLWKGCRIQEKAPSYKAYISDRERFKDIIVSPSMFLDHLPWRCYYAMQKILGTEHAKNLLDESEMV</sequence>
<comment type="caution">
    <text evidence="5">The sequence shown here is derived from an EMBL/GenBank/DDBJ whole genome shotgun (WGS) entry which is preliminary data.</text>
</comment>
<dbReference type="Proteomes" id="UP001168098">
    <property type="component" value="Unassembled WGS sequence"/>
</dbReference>
<keyword evidence="1" id="KW-0378">Hydrolase</keyword>
<feature type="domain" description="DUF7358" evidence="4">
    <location>
        <begin position="6"/>
        <end position="90"/>
    </location>
</feature>
<accession>A0AA39A6E9</accession>
<dbReference type="GO" id="GO:0006629">
    <property type="term" value="P:lipid metabolic process"/>
    <property type="evidence" value="ECO:0007669"/>
    <property type="project" value="InterPro"/>
</dbReference>
<dbReference type="InterPro" id="IPR002921">
    <property type="entry name" value="Fungal_lipase-type"/>
</dbReference>
<keyword evidence="6" id="KW-1185">Reference proteome</keyword>
<evidence type="ECO:0000259" key="4">
    <source>
        <dbReference type="Pfam" id="PF24057"/>
    </source>
</evidence>
<dbReference type="InterPro" id="IPR029058">
    <property type="entry name" value="AB_hydrolase_fold"/>
</dbReference>
<keyword evidence="2" id="KW-1133">Transmembrane helix</keyword>
<name>A0AA39A6E9_VITRO</name>
<dbReference type="InterPro" id="IPR055782">
    <property type="entry name" value="DUF7358"/>
</dbReference>
<dbReference type="Gene3D" id="3.40.50.1820">
    <property type="entry name" value="alpha/beta hydrolase"/>
    <property type="match status" value="1"/>
</dbReference>
<feature type="domain" description="DUF7358" evidence="4">
    <location>
        <begin position="94"/>
        <end position="183"/>
    </location>
</feature>
<protein>
    <recommendedName>
        <fullName evidence="7">Fungal lipase-like domain-containing protein</fullName>
    </recommendedName>
</protein>
<evidence type="ECO:0000256" key="1">
    <source>
        <dbReference type="ARBA" id="ARBA00022801"/>
    </source>
</evidence>
<dbReference type="PANTHER" id="PTHR47030">
    <property type="entry name" value="LIPASE CLASS 3 FAMILY PROTEIN"/>
    <property type="match status" value="1"/>
</dbReference>
<evidence type="ECO:0000313" key="6">
    <source>
        <dbReference type="Proteomes" id="UP001168098"/>
    </source>
</evidence>
<keyword evidence="2" id="KW-0812">Transmembrane</keyword>
<feature type="transmembrane region" description="Helical" evidence="2">
    <location>
        <begin position="12"/>
        <end position="34"/>
    </location>
</feature>
<dbReference type="GO" id="GO:0016787">
    <property type="term" value="F:hydrolase activity"/>
    <property type="evidence" value="ECO:0007669"/>
    <property type="project" value="UniProtKB-KW"/>
</dbReference>
<proteinExistence type="predicted"/>
<evidence type="ECO:0008006" key="7">
    <source>
        <dbReference type="Google" id="ProtNLM"/>
    </source>
</evidence>
<dbReference type="CDD" id="cd00519">
    <property type="entry name" value="Lipase_3"/>
    <property type="match status" value="1"/>
</dbReference>
<keyword evidence="2" id="KW-0472">Membrane</keyword>
<evidence type="ECO:0000259" key="3">
    <source>
        <dbReference type="Pfam" id="PF01764"/>
    </source>
</evidence>
<dbReference type="SUPFAM" id="SSF53474">
    <property type="entry name" value="alpha/beta-Hydrolases"/>
    <property type="match status" value="1"/>
</dbReference>
<dbReference type="EMBL" id="JARBHA010000005">
    <property type="protein sequence ID" value="KAJ9701345.1"/>
    <property type="molecule type" value="Genomic_DNA"/>
</dbReference>
<feature type="domain" description="Fungal lipase-type" evidence="3">
    <location>
        <begin position="270"/>
        <end position="425"/>
    </location>
</feature>